<evidence type="ECO:0000313" key="1">
    <source>
        <dbReference type="EMBL" id="KAG8171528.1"/>
    </source>
</evidence>
<name>A0AAV6TIV1_9ARAC</name>
<proteinExistence type="predicted"/>
<sequence>MAIVRLSRATNTFHGVSHERLASDALTGRLVHPQRQFCLPKVAHWALSSCLVRPSVMQADFSPFKV</sequence>
<keyword evidence="2" id="KW-1185">Reference proteome</keyword>
<dbReference type="EMBL" id="JAFNEN010003871">
    <property type="protein sequence ID" value="KAG8171528.1"/>
    <property type="molecule type" value="Genomic_DNA"/>
</dbReference>
<dbReference type="AlphaFoldDB" id="A0AAV6TIV1"/>
<protein>
    <submittedName>
        <fullName evidence="1">Uncharacterized protein</fullName>
    </submittedName>
</protein>
<comment type="caution">
    <text evidence="1">The sequence shown here is derived from an EMBL/GenBank/DDBJ whole genome shotgun (WGS) entry which is preliminary data.</text>
</comment>
<accession>A0AAV6TIV1</accession>
<evidence type="ECO:0000313" key="2">
    <source>
        <dbReference type="Proteomes" id="UP000827092"/>
    </source>
</evidence>
<dbReference type="Proteomes" id="UP000827092">
    <property type="component" value="Unassembled WGS sequence"/>
</dbReference>
<organism evidence="1 2">
    <name type="scientific">Oedothorax gibbosus</name>
    <dbReference type="NCBI Taxonomy" id="931172"/>
    <lineage>
        <taxon>Eukaryota</taxon>
        <taxon>Metazoa</taxon>
        <taxon>Ecdysozoa</taxon>
        <taxon>Arthropoda</taxon>
        <taxon>Chelicerata</taxon>
        <taxon>Arachnida</taxon>
        <taxon>Araneae</taxon>
        <taxon>Araneomorphae</taxon>
        <taxon>Entelegynae</taxon>
        <taxon>Araneoidea</taxon>
        <taxon>Linyphiidae</taxon>
        <taxon>Erigoninae</taxon>
        <taxon>Oedothorax</taxon>
    </lineage>
</organism>
<reference evidence="1 2" key="1">
    <citation type="journal article" date="2022" name="Nat. Ecol. Evol.">
        <title>A masculinizing supergene underlies an exaggerated male reproductive morph in a spider.</title>
        <authorList>
            <person name="Hendrickx F."/>
            <person name="De Corte Z."/>
            <person name="Sonet G."/>
            <person name="Van Belleghem S.M."/>
            <person name="Kostlbacher S."/>
            <person name="Vangestel C."/>
        </authorList>
    </citation>
    <scope>NUCLEOTIDE SEQUENCE [LARGE SCALE GENOMIC DNA]</scope>
    <source>
        <strain evidence="1">W744_W776</strain>
    </source>
</reference>
<gene>
    <name evidence="1" type="ORF">JTE90_002435</name>
</gene>